<dbReference type="Proteomes" id="UP000887565">
    <property type="component" value="Unplaced"/>
</dbReference>
<protein>
    <submittedName>
        <fullName evidence="2">Uncharacterized protein</fullName>
    </submittedName>
</protein>
<proteinExistence type="predicted"/>
<dbReference type="AlphaFoldDB" id="A0A915K4T0"/>
<evidence type="ECO:0000313" key="2">
    <source>
        <dbReference type="WBParaSite" id="nRc.2.0.1.t32855-RA"/>
    </source>
</evidence>
<accession>A0A915K4T0</accession>
<keyword evidence="1" id="KW-1185">Reference proteome</keyword>
<dbReference type="WBParaSite" id="nRc.2.0.1.t32855-RA">
    <property type="protein sequence ID" value="nRc.2.0.1.t32855-RA"/>
    <property type="gene ID" value="nRc.2.0.1.g32855"/>
</dbReference>
<reference evidence="2" key="1">
    <citation type="submission" date="2022-11" db="UniProtKB">
        <authorList>
            <consortium name="WormBaseParasite"/>
        </authorList>
    </citation>
    <scope>IDENTIFICATION</scope>
</reference>
<evidence type="ECO:0000313" key="1">
    <source>
        <dbReference type="Proteomes" id="UP000887565"/>
    </source>
</evidence>
<name>A0A915K4T0_ROMCU</name>
<organism evidence="1 2">
    <name type="scientific">Romanomermis culicivorax</name>
    <name type="common">Nematode worm</name>
    <dbReference type="NCBI Taxonomy" id="13658"/>
    <lineage>
        <taxon>Eukaryota</taxon>
        <taxon>Metazoa</taxon>
        <taxon>Ecdysozoa</taxon>
        <taxon>Nematoda</taxon>
        <taxon>Enoplea</taxon>
        <taxon>Dorylaimia</taxon>
        <taxon>Mermithida</taxon>
        <taxon>Mermithoidea</taxon>
        <taxon>Mermithidae</taxon>
        <taxon>Romanomermis</taxon>
    </lineage>
</organism>
<sequence>MLFSMDKNDENLRFRAVSLLTDYSDRRLYVTYNPGLNFFESKLVLFDGHVDVEVDIPKKGEPGVIKQKIFAWEINTACQPLPEPVFFPCALA</sequence>